<evidence type="ECO:0000313" key="2">
    <source>
        <dbReference type="EMBL" id="MDC8786646.1"/>
    </source>
</evidence>
<dbReference type="Pfam" id="PF10142">
    <property type="entry name" value="PhoPQ_related"/>
    <property type="match status" value="1"/>
</dbReference>
<proteinExistence type="predicted"/>
<evidence type="ECO:0000313" key="3">
    <source>
        <dbReference type="Proteomes" id="UP001219862"/>
    </source>
</evidence>
<organism evidence="2 3">
    <name type="scientific">Roseateles koreensis</name>
    <dbReference type="NCBI Taxonomy" id="2987526"/>
    <lineage>
        <taxon>Bacteria</taxon>
        <taxon>Pseudomonadati</taxon>
        <taxon>Pseudomonadota</taxon>
        <taxon>Betaproteobacteria</taxon>
        <taxon>Burkholderiales</taxon>
        <taxon>Sphaerotilaceae</taxon>
        <taxon>Roseateles</taxon>
    </lineage>
</organism>
<keyword evidence="1" id="KW-0732">Signal</keyword>
<dbReference type="PANTHER" id="PTHR31497:SF0">
    <property type="entry name" value="AUTOCRINE PROLIFERATION REPRESSOR PROTEIN A"/>
    <property type="match status" value="1"/>
</dbReference>
<sequence>MFTFILAVLLHCAGSASAANSGPAQYFNMKEILDESTLGTQIVRDSVLPSKSRQGKSVRVVELKFTSQNWHGMVWRHPARIYVPEGYQGGGGAGIFATARKFFDDAVNPQHTIDATQQNTEEQYAEATAIDLNIPIMIFSNPPENFQGMDEDDLMGFALKKAVETGDLSWYGYAAITTGYLRAITLMHSLPGIHAERAVLMGCSKRGVAVGLATGVDPDRVAGIMAACYTGGNVLYGVARQFAEFGPMMRGPAKEKLGPGYQPAENVLRVFNTPTGLELIKQFDPYIWRNKIKSNYLVTLGTNDEFFALGAANSMMKELRGDKAYLAIDNVKHAWVSPKHLAAWRVWLAHTFLSRGIPKIESKNSLEGDQLLIQAKTDKPASAVVVKAFYSYNKITDDWRAAQWQSVPMTAAEGGYSTRLPLKEGFKLAYYVEVEDSGVGGTGYISSVIEIVE</sequence>
<accession>A0ABT5KV10</accession>
<reference evidence="2 3" key="1">
    <citation type="submission" date="2022-10" db="EMBL/GenBank/DDBJ databases">
        <title>paucibacter sp. hw8 Genome sequencing.</title>
        <authorList>
            <person name="Park S."/>
        </authorList>
    </citation>
    <scope>NUCLEOTIDE SEQUENCE [LARGE SCALE GENOMIC DNA]</scope>
    <source>
        <strain evidence="3">hw8</strain>
    </source>
</reference>
<comment type="caution">
    <text evidence="2">The sequence shown here is derived from an EMBL/GenBank/DDBJ whole genome shotgun (WGS) entry which is preliminary data.</text>
</comment>
<feature type="signal peptide" evidence="1">
    <location>
        <begin position="1"/>
        <end position="18"/>
    </location>
</feature>
<evidence type="ECO:0000256" key="1">
    <source>
        <dbReference type="SAM" id="SignalP"/>
    </source>
</evidence>
<name>A0ABT5KV10_9BURK</name>
<feature type="chain" id="PRO_5045096048" evidence="1">
    <location>
        <begin position="19"/>
        <end position="453"/>
    </location>
</feature>
<keyword evidence="3" id="KW-1185">Reference proteome</keyword>
<protein>
    <submittedName>
        <fullName evidence="2">PhoPQ-activated protein PqaA family protein</fullName>
    </submittedName>
</protein>
<gene>
    <name evidence="2" type="ORF">PRZ01_15760</name>
</gene>
<dbReference type="SUPFAM" id="SSF53474">
    <property type="entry name" value="alpha/beta-Hydrolases"/>
    <property type="match status" value="1"/>
</dbReference>
<dbReference type="Gene3D" id="3.40.50.1820">
    <property type="entry name" value="alpha/beta hydrolase"/>
    <property type="match status" value="1"/>
</dbReference>
<dbReference type="Proteomes" id="UP001219862">
    <property type="component" value="Unassembled WGS sequence"/>
</dbReference>
<dbReference type="EMBL" id="JAQQXS010000014">
    <property type="protein sequence ID" value="MDC8786646.1"/>
    <property type="molecule type" value="Genomic_DNA"/>
</dbReference>
<dbReference type="InterPro" id="IPR009199">
    <property type="entry name" value="PhoPQ-act_pathogen-rel_PqaA"/>
</dbReference>
<dbReference type="PANTHER" id="PTHR31497">
    <property type="entry name" value="AUTOCRINE PROLIFERATION REPRESSOR PROTEIN A"/>
    <property type="match status" value="1"/>
</dbReference>
<dbReference type="RefSeq" id="WP_273597753.1">
    <property type="nucleotide sequence ID" value="NZ_JAQQXS010000014.1"/>
</dbReference>
<dbReference type="InterPro" id="IPR029058">
    <property type="entry name" value="AB_hydrolase_fold"/>
</dbReference>